<accession>K1X549</accession>
<gene>
    <name evidence="1" type="ORF">ACD_80C00089G0013</name>
</gene>
<protein>
    <submittedName>
        <fullName evidence="1">Uncharacterized protein</fullName>
    </submittedName>
</protein>
<name>K1X549_9BACT</name>
<dbReference type="AlphaFoldDB" id="K1X549"/>
<evidence type="ECO:0000313" key="1">
    <source>
        <dbReference type="EMBL" id="EKD25290.1"/>
    </source>
</evidence>
<proteinExistence type="predicted"/>
<reference evidence="1" key="1">
    <citation type="journal article" date="2012" name="Science">
        <title>Fermentation, hydrogen, and sulfur metabolism in multiple uncultivated bacterial phyla.</title>
        <authorList>
            <person name="Wrighton K.C."/>
            <person name="Thomas B.C."/>
            <person name="Sharon I."/>
            <person name="Miller C.S."/>
            <person name="Castelle C.J."/>
            <person name="VerBerkmoes N.C."/>
            <person name="Wilkins M.J."/>
            <person name="Hettich R.L."/>
            <person name="Lipton M.S."/>
            <person name="Williams K.H."/>
            <person name="Long P.E."/>
            <person name="Banfield J.F."/>
        </authorList>
    </citation>
    <scope>NUCLEOTIDE SEQUENCE [LARGE SCALE GENOMIC DNA]</scope>
</reference>
<sequence length="140" mass="15902">MKNPITKLFVAAITFMVVSLLLGSYIVKTTKPEKIKTLQQEVATLQQIKEAVLGKYVPDSLKETSMKASHDLMYATSGNDEYWAAKRALSQTEDYVKKCEPCKYVDNLLQAKISELEKLEKNWLGAVFAPFFYNKIKESP</sequence>
<dbReference type="EMBL" id="AMFJ01036096">
    <property type="protein sequence ID" value="EKD25290.1"/>
    <property type="molecule type" value="Genomic_DNA"/>
</dbReference>
<organism evidence="1">
    <name type="scientific">uncultured bacterium</name>
    <name type="common">gcode 4</name>
    <dbReference type="NCBI Taxonomy" id="1234023"/>
    <lineage>
        <taxon>Bacteria</taxon>
        <taxon>environmental samples</taxon>
    </lineage>
</organism>
<comment type="caution">
    <text evidence="1">The sequence shown here is derived from an EMBL/GenBank/DDBJ whole genome shotgun (WGS) entry which is preliminary data.</text>
</comment>